<comment type="caution">
    <text evidence="1">The sequence shown here is derived from an EMBL/GenBank/DDBJ whole genome shotgun (WGS) entry which is preliminary data.</text>
</comment>
<dbReference type="EMBL" id="JBHTKB010000002">
    <property type="protein sequence ID" value="MFD0913907.1"/>
    <property type="molecule type" value="Genomic_DNA"/>
</dbReference>
<dbReference type="InterPro" id="IPR029035">
    <property type="entry name" value="DHS-like_NAD/FAD-binding_dom"/>
</dbReference>
<gene>
    <name evidence="1" type="ORF">ACFQ1Z_10145</name>
</gene>
<proteinExistence type="predicted"/>
<evidence type="ECO:0000313" key="2">
    <source>
        <dbReference type="Proteomes" id="UP001597128"/>
    </source>
</evidence>
<keyword evidence="2" id="KW-1185">Reference proteome</keyword>
<accession>A0ABW3F633</accession>
<sequence length="290" mass="33741">MIWGEKIIDDIARRKAVIFFGAGVSMNSLGRDGVTRPKSWVQFLNVAANRLQPKDKTITKQLIKQNDLLTACEVIRRVLGDEFIELVKDEFQTPGYGHTRIHELLWLLDLRINITPNFDNIYDSYVSAASQGTINIKNYTQDDIADSIRRNAPVLIKSHGTVTEPNNLIFTRVDYAKARNSHRDFYELLDSLLRTHTFIFIGCGLDDPDIRLLLEDYCFRHKYAQKHYFVLPSKRYSTLVKQVYEDSLKLKILEYKYSDTTQHSNLLEELEHLVTSVNQKRIEISLTQQW</sequence>
<reference evidence="2" key="1">
    <citation type="journal article" date="2019" name="Int. J. Syst. Evol. Microbiol.">
        <title>The Global Catalogue of Microorganisms (GCM) 10K type strain sequencing project: providing services to taxonomists for standard genome sequencing and annotation.</title>
        <authorList>
            <consortium name="The Broad Institute Genomics Platform"/>
            <consortium name="The Broad Institute Genome Sequencing Center for Infectious Disease"/>
            <person name="Wu L."/>
            <person name="Ma J."/>
        </authorList>
    </citation>
    <scope>NUCLEOTIDE SEQUENCE [LARGE SCALE GENOMIC DNA]</scope>
    <source>
        <strain evidence="2">CCUG 58412</strain>
    </source>
</reference>
<protein>
    <submittedName>
        <fullName evidence="1">SIR2 family protein</fullName>
    </submittedName>
</protein>
<evidence type="ECO:0000313" key="1">
    <source>
        <dbReference type="EMBL" id="MFD0913907.1"/>
    </source>
</evidence>
<name>A0ABW3F633_9PROT</name>
<dbReference type="SUPFAM" id="SSF52467">
    <property type="entry name" value="DHS-like NAD/FAD-binding domain"/>
    <property type="match status" value="1"/>
</dbReference>
<dbReference type="RefSeq" id="WP_379057397.1">
    <property type="nucleotide sequence ID" value="NZ_JBHTKB010000002.1"/>
</dbReference>
<dbReference type="Pfam" id="PF13289">
    <property type="entry name" value="SIR2_2"/>
    <property type="match status" value="1"/>
</dbReference>
<organism evidence="1 2">
    <name type="scientific">Methylophilus luteus</name>
    <dbReference type="NCBI Taxonomy" id="640108"/>
    <lineage>
        <taxon>Bacteria</taxon>
        <taxon>Pseudomonadati</taxon>
        <taxon>Pseudomonadota</taxon>
        <taxon>Betaproteobacteria</taxon>
        <taxon>Nitrosomonadales</taxon>
        <taxon>Methylophilaceae</taxon>
        <taxon>Methylophilus</taxon>
    </lineage>
</organism>
<dbReference type="Proteomes" id="UP001597128">
    <property type="component" value="Unassembled WGS sequence"/>
</dbReference>